<proteinExistence type="predicted"/>
<gene>
    <name evidence="1" type="ORF">D9V34_03030</name>
</gene>
<dbReference type="AlphaFoldDB" id="A0A3L7ATE9"/>
<sequence>MLFATTFAQYRAISGFTDLTANVVEKSKEILMKTLTAALVGTAIALTALPAPALAQPEPVQSAAKCDFTRSMWSATNQTCRLVQHVSYTLSGDKLAPRVGPGQVSRQIMCWVDAQGSGVNWWI</sequence>
<reference evidence="1 2" key="1">
    <citation type="submission" date="2018-10" db="EMBL/GenBank/DDBJ databases">
        <authorList>
            <person name="Li J."/>
        </authorList>
    </citation>
    <scope>NUCLEOTIDE SEQUENCE [LARGE SCALE GENOMIC DNA]</scope>
    <source>
        <strain evidence="1 2">JCM 11654</strain>
    </source>
</reference>
<organism evidence="1 2">
    <name type="scientific">Mycetocola lacteus</name>
    <dbReference type="NCBI Taxonomy" id="76637"/>
    <lineage>
        <taxon>Bacteria</taxon>
        <taxon>Bacillati</taxon>
        <taxon>Actinomycetota</taxon>
        <taxon>Actinomycetes</taxon>
        <taxon>Micrococcales</taxon>
        <taxon>Microbacteriaceae</taxon>
        <taxon>Mycetocola</taxon>
    </lineage>
</organism>
<dbReference type="Proteomes" id="UP000269438">
    <property type="component" value="Unassembled WGS sequence"/>
</dbReference>
<accession>A0A3L7ATE9</accession>
<keyword evidence="2" id="KW-1185">Reference proteome</keyword>
<evidence type="ECO:0000313" key="2">
    <source>
        <dbReference type="Proteomes" id="UP000269438"/>
    </source>
</evidence>
<comment type="caution">
    <text evidence="1">The sequence shown here is derived from an EMBL/GenBank/DDBJ whole genome shotgun (WGS) entry which is preliminary data.</text>
</comment>
<protein>
    <submittedName>
        <fullName evidence="1">Uncharacterized protein</fullName>
    </submittedName>
</protein>
<name>A0A3L7ATE9_9MICO</name>
<evidence type="ECO:0000313" key="1">
    <source>
        <dbReference type="EMBL" id="RLP83799.1"/>
    </source>
</evidence>
<dbReference type="EMBL" id="RCUY01000002">
    <property type="protein sequence ID" value="RLP83799.1"/>
    <property type="molecule type" value="Genomic_DNA"/>
</dbReference>